<organism evidence="1 2">
    <name type="scientific">Vigna unguiculata</name>
    <name type="common">Cowpea</name>
    <dbReference type="NCBI Taxonomy" id="3917"/>
    <lineage>
        <taxon>Eukaryota</taxon>
        <taxon>Viridiplantae</taxon>
        <taxon>Streptophyta</taxon>
        <taxon>Embryophyta</taxon>
        <taxon>Tracheophyta</taxon>
        <taxon>Spermatophyta</taxon>
        <taxon>Magnoliopsida</taxon>
        <taxon>eudicotyledons</taxon>
        <taxon>Gunneridae</taxon>
        <taxon>Pentapetalae</taxon>
        <taxon>rosids</taxon>
        <taxon>fabids</taxon>
        <taxon>Fabales</taxon>
        <taxon>Fabaceae</taxon>
        <taxon>Papilionoideae</taxon>
        <taxon>50 kb inversion clade</taxon>
        <taxon>NPAAA clade</taxon>
        <taxon>indigoferoid/millettioid clade</taxon>
        <taxon>Phaseoleae</taxon>
        <taxon>Vigna</taxon>
    </lineage>
</organism>
<evidence type="ECO:0000313" key="1">
    <source>
        <dbReference type="EMBL" id="QCE00081.1"/>
    </source>
</evidence>
<accession>A0A4D6MH77</accession>
<reference evidence="1 2" key="1">
    <citation type="submission" date="2019-04" db="EMBL/GenBank/DDBJ databases">
        <title>An improved genome assembly and genetic linkage map for asparagus bean, Vigna unguiculata ssp. sesquipedialis.</title>
        <authorList>
            <person name="Xia Q."/>
            <person name="Zhang R."/>
            <person name="Dong Y."/>
        </authorList>
    </citation>
    <scope>NUCLEOTIDE SEQUENCE [LARGE SCALE GENOMIC DNA]</scope>
    <source>
        <tissue evidence="1">Leaf</tissue>
    </source>
</reference>
<gene>
    <name evidence="1" type="ORF">DEO72_LG7g1367</name>
</gene>
<sequence length="170" mass="18351">MPQPPPPTSAVTAIVTVAAACRNVVTRNSDNACASIAGKHIPPLLQSEFVTASSSLHVRSHYHVVIALAKTTTYCHEHKAAAPSSSSRPHLLQLSRLHQPPSASIAPPSQLPTRTSLHTLLLQICADTDPPRTNLSVHIYHEPGSHRESYISFETENCDTTQRLHACTCA</sequence>
<proteinExistence type="predicted"/>
<evidence type="ECO:0000313" key="2">
    <source>
        <dbReference type="Proteomes" id="UP000501690"/>
    </source>
</evidence>
<dbReference type="EMBL" id="CP039351">
    <property type="protein sequence ID" value="QCE00081.1"/>
    <property type="molecule type" value="Genomic_DNA"/>
</dbReference>
<dbReference type="Proteomes" id="UP000501690">
    <property type="component" value="Linkage Group LG7"/>
</dbReference>
<name>A0A4D6MH77_VIGUN</name>
<protein>
    <submittedName>
        <fullName evidence="1">Uncharacterized protein</fullName>
    </submittedName>
</protein>
<dbReference type="AlphaFoldDB" id="A0A4D6MH77"/>
<keyword evidence="2" id="KW-1185">Reference proteome</keyword>